<dbReference type="SUPFAM" id="SSF48371">
    <property type="entry name" value="ARM repeat"/>
    <property type="match status" value="1"/>
</dbReference>
<dbReference type="Pfam" id="PF13646">
    <property type="entry name" value="HEAT_2"/>
    <property type="match status" value="2"/>
</dbReference>
<dbReference type="EMBL" id="JACJQY010000004">
    <property type="protein sequence ID" value="MBD2316000.1"/>
    <property type="molecule type" value="Genomic_DNA"/>
</dbReference>
<reference evidence="3 4" key="1">
    <citation type="journal article" date="2020" name="ISME J.">
        <title>Comparative genomics reveals insights into cyanobacterial evolution and habitat adaptation.</title>
        <authorList>
            <person name="Chen M.Y."/>
            <person name="Teng W.K."/>
            <person name="Zhao L."/>
            <person name="Hu C.X."/>
            <person name="Zhou Y.K."/>
            <person name="Han B.P."/>
            <person name="Song L.R."/>
            <person name="Shu W.S."/>
        </authorList>
    </citation>
    <scope>NUCLEOTIDE SEQUENCE [LARGE SCALE GENOMIC DNA]</scope>
    <source>
        <strain evidence="3 4">FACHB-1050</strain>
    </source>
</reference>
<name>A0ABR8C6D5_9CYAN</name>
<keyword evidence="1" id="KW-0042">Antenna complex</keyword>
<dbReference type="Proteomes" id="UP000618445">
    <property type="component" value="Unassembled WGS sequence"/>
</dbReference>
<comment type="caution">
    <text evidence="3">The sequence shown here is derived from an EMBL/GenBank/DDBJ whole genome shotgun (WGS) entry which is preliminary data.</text>
</comment>
<organism evidence="3 4">
    <name type="scientific">Phormidium tenue FACHB-1050</name>
    <dbReference type="NCBI Taxonomy" id="2692857"/>
    <lineage>
        <taxon>Bacteria</taxon>
        <taxon>Bacillati</taxon>
        <taxon>Cyanobacteriota</taxon>
        <taxon>Cyanophyceae</taxon>
        <taxon>Oscillatoriophycideae</taxon>
        <taxon>Oscillatoriales</taxon>
        <taxon>Oscillatoriaceae</taxon>
        <taxon>Phormidium</taxon>
    </lineage>
</organism>
<protein>
    <submittedName>
        <fullName evidence="3">HEAT repeat domain-containing protein</fullName>
    </submittedName>
</protein>
<dbReference type="InterPro" id="IPR016024">
    <property type="entry name" value="ARM-type_fold"/>
</dbReference>
<dbReference type="PANTHER" id="PTHR12697:SF5">
    <property type="entry name" value="DEOXYHYPUSINE HYDROXYLASE"/>
    <property type="match status" value="1"/>
</dbReference>
<dbReference type="SMART" id="SM00567">
    <property type="entry name" value="EZ_HEAT"/>
    <property type="match status" value="9"/>
</dbReference>
<evidence type="ECO:0000313" key="3">
    <source>
        <dbReference type="EMBL" id="MBD2316000.1"/>
    </source>
</evidence>
<dbReference type="RefSeq" id="WP_190576494.1">
    <property type="nucleotide sequence ID" value="NZ_CAWPQU010000034.1"/>
</dbReference>
<accession>A0ABR8C6D5</accession>
<keyword evidence="4" id="KW-1185">Reference proteome</keyword>
<proteinExistence type="predicted"/>
<evidence type="ECO:0000313" key="4">
    <source>
        <dbReference type="Proteomes" id="UP000618445"/>
    </source>
</evidence>
<gene>
    <name evidence="3" type="ORF">H6G05_03940</name>
</gene>
<evidence type="ECO:0000256" key="1">
    <source>
        <dbReference type="ARBA" id="ARBA00022549"/>
    </source>
</evidence>
<dbReference type="InterPro" id="IPR011989">
    <property type="entry name" value="ARM-like"/>
</dbReference>
<dbReference type="PANTHER" id="PTHR12697">
    <property type="entry name" value="PBS LYASE HEAT-LIKE PROTEIN"/>
    <property type="match status" value="1"/>
</dbReference>
<dbReference type="Gene3D" id="1.25.10.10">
    <property type="entry name" value="Leucine-rich Repeat Variant"/>
    <property type="match status" value="2"/>
</dbReference>
<sequence length="393" mass="42076">MTAPDPQLPAIPNNSKITPPKLEDYRIPVSPGYALPEDRYVMSAPDLGGESAILAEFDAAVRSDQFSLALQKLIRCRDNVLPALLERLESDEVAISKKAAIALGYLRSPVAIPPLIAATKNPHRQIHWQAAAALSWIGSTEAISALVQLLHHPSIQVQAASAKALSRASLPAVSPLVEALKNSDDMVKVHAAHSLGQISSPLAVTTLIEALEHGSKSVRFEAAWALGQIKSPLSANSLATLLTDSDISVQSQAVQALKNIGVPAISPVAKMLSNPSSHTRSVAARTLGQIGMEEVVPLLAQVLRDDEYAYVRCDAALALGEIGTHDAVFYLSQSLKDRDRSVRSAILRALAQVNSPEAQEILHSIKHTVAIPNYSVSNLRDFGDESDFTTIQC</sequence>
<dbReference type="InterPro" id="IPR004155">
    <property type="entry name" value="PBS_lyase_HEAT"/>
</dbReference>
<evidence type="ECO:0000256" key="2">
    <source>
        <dbReference type="ARBA" id="ARBA00022738"/>
    </source>
</evidence>
<keyword evidence="2" id="KW-0605">Phycobilisome</keyword>